<keyword evidence="5 10" id="KW-0159">Chromosome partition</keyword>
<evidence type="ECO:0000256" key="6">
    <source>
        <dbReference type="ARBA" id="ARBA00022908"/>
    </source>
</evidence>
<dbReference type="InterPro" id="IPR002104">
    <property type="entry name" value="Integrase_catalytic"/>
</dbReference>
<name>A5ZPC2_9FIRM</name>
<dbReference type="InterPro" id="IPR011010">
    <property type="entry name" value="DNA_brk_join_enz"/>
</dbReference>
<dbReference type="GO" id="GO:0003677">
    <property type="term" value="F:DNA binding"/>
    <property type="evidence" value="ECO:0007669"/>
    <property type="project" value="UniProtKB-UniRule"/>
</dbReference>
<evidence type="ECO:0000256" key="10">
    <source>
        <dbReference type="HAMAP-Rule" id="MF_01808"/>
    </source>
</evidence>
<evidence type="ECO:0000313" key="13">
    <source>
        <dbReference type="EMBL" id="EDM88718.1"/>
    </source>
</evidence>
<evidence type="ECO:0000313" key="14">
    <source>
        <dbReference type="Proteomes" id="UP000006002"/>
    </source>
</evidence>
<comment type="similarity">
    <text evidence="10">Belongs to the 'phage' integrase family. XerC subfamily.</text>
</comment>
<keyword evidence="3 10" id="KW-0963">Cytoplasm</keyword>
<dbReference type="Pfam" id="PF00589">
    <property type="entry name" value="Phage_integrase"/>
    <property type="match status" value="1"/>
</dbReference>
<comment type="subcellular location">
    <subcellularLocation>
        <location evidence="1 10">Cytoplasm</location>
    </subcellularLocation>
</comment>
<dbReference type="HAMAP" id="MF_01808">
    <property type="entry name" value="Recomb_XerC_XerD"/>
    <property type="match status" value="1"/>
</dbReference>
<evidence type="ECO:0000256" key="9">
    <source>
        <dbReference type="ARBA" id="ARBA00023306"/>
    </source>
</evidence>
<comment type="function">
    <text evidence="10">Site-specific tyrosine recombinase, which acts by catalyzing the cutting and rejoining of the recombining DNA molecules. The XerC-XerD complex is essential to convert dimers of the bacterial chromosome into monomers to permit their segregation at cell division. It also contributes to the segregational stability of plasmids.</text>
</comment>
<dbReference type="InterPro" id="IPR013762">
    <property type="entry name" value="Integrase-like_cat_sf"/>
</dbReference>
<dbReference type="PANTHER" id="PTHR30349:SF81">
    <property type="entry name" value="TYROSINE RECOMBINASE XERC"/>
    <property type="match status" value="1"/>
</dbReference>
<dbReference type="NCBIfam" id="TIGR02225">
    <property type="entry name" value="recomb_XerD"/>
    <property type="match status" value="1"/>
</dbReference>
<keyword evidence="4 10" id="KW-0132">Cell division</keyword>
<dbReference type="GO" id="GO:0051301">
    <property type="term" value="P:cell division"/>
    <property type="evidence" value="ECO:0007669"/>
    <property type="project" value="UniProtKB-KW"/>
</dbReference>
<feature type="active site" description="O-(3'-phospho-DNA)-tyrosine intermediate" evidence="10">
    <location>
        <position position="277"/>
    </location>
</feature>
<dbReference type="InterPro" id="IPR010998">
    <property type="entry name" value="Integrase_recombinase_N"/>
</dbReference>
<dbReference type="Gene3D" id="1.10.443.10">
    <property type="entry name" value="Intergrase catalytic core"/>
    <property type="match status" value="1"/>
</dbReference>
<feature type="active site" evidence="10">
    <location>
        <position position="245"/>
    </location>
</feature>
<evidence type="ECO:0000256" key="4">
    <source>
        <dbReference type="ARBA" id="ARBA00022618"/>
    </source>
</evidence>
<dbReference type="InterPro" id="IPR023009">
    <property type="entry name" value="Tyrosine_recombinase_XerC/XerD"/>
</dbReference>
<dbReference type="NCBIfam" id="NF001399">
    <property type="entry name" value="PRK00283.1"/>
    <property type="match status" value="1"/>
</dbReference>
<keyword evidence="6 10" id="KW-0229">DNA integration</keyword>
<evidence type="ECO:0000256" key="3">
    <source>
        <dbReference type="ARBA" id="ARBA00022490"/>
    </source>
</evidence>
<dbReference type="GO" id="GO:0005737">
    <property type="term" value="C:cytoplasm"/>
    <property type="evidence" value="ECO:0007669"/>
    <property type="project" value="UniProtKB-SubCell"/>
</dbReference>
<evidence type="ECO:0000256" key="8">
    <source>
        <dbReference type="ARBA" id="ARBA00023172"/>
    </source>
</evidence>
<dbReference type="InterPro" id="IPR044068">
    <property type="entry name" value="CB"/>
</dbReference>
<dbReference type="Gene3D" id="1.10.150.130">
    <property type="match status" value="1"/>
</dbReference>
<proteinExistence type="inferred from homology"/>
<dbReference type="CDD" id="cd00798">
    <property type="entry name" value="INT_XerDC_C"/>
    <property type="match status" value="1"/>
</dbReference>
<evidence type="ECO:0000256" key="2">
    <source>
        <dbReference type="ARBA" id="ARBA00010450"/>
    </source>
</evidence>
<evidence type="ECO:0000256" key="5">
    <source>
        <dbReference type="ARBA" id="ARBA00022829"/>
    </source>
</evidence>
<keyword evidence="8 10" id="KW-0233">DNA recombination</keyword>
<reference evidence="13 14" key="2">
    <citation type="submission" date="2007-04" db="EMBL/GenBank/DDBJ databases">
        <title>Draft genome sequence of Ruminococcus obeum (ATCC 29174).</title>
        <authorList>
            <person name="Sudarsanam P."/>
            <person name="Ley R."/>
            <person name="Guruge J."/>
            <person name="Turnbaugh P.J."/>
            <person name="Mahowald M."/>
            <person name="Liep D."/>
            <person name="Gordon J."/>
        </authorList>
    </citation>
    <scope>NUCLEOTIDE SEQUENCE [LARGE SCALE GENOMIC DNA]</scope>
    <source>
        <strain evidence="13 14">ATCC 29174</strain>
    </source>
</reference>
<feature type="active site" evidence="10">
    <location>
        <position position="242"/>
    </location>
</feature>
<feature type="active site" evidence="10">
    <location>
        <position position="268"/>
    </location>
</feature>
<comment type="subunit">
    <text evidence="10">Forms a cyclic heterotetrameric complex composed of two molecules of XerC and two molecules of XerD.</text>
</comment>
<keyword evidence="9 10" id="KW-0131">Cell cycle</keyword>
<feature type="active site" evidence="10">
    <location>
        <position position="148"/>
    </location>
</feature>
<dbReference type="EMBL" id="AAVO02000002">
    <property type="protein sequence ID" value="EDM88718.1"/>
    <property type="molecule type" value="Genomic_DNA"/>
</dbReference>
<dbReference type="Pfam" id="PF02899">
    <property type="entry name" value="Phage_int_SAM_1"/>
    <property type="match status" value="1"/>
</dbReference>
<feature type="domain" description="Tyr recombinase" evidence="11">
    <location>
        <begin position="108"/>
        <end position="290"/>
    </location>
</feature>
<dbReference type="GO" id="GO:0009037">
    <property type="term" value="F:tyrosine-based site-specific recombinase activity"/>
    <property type="evidence" value="ECO:0007669"/>
    <property type="project" value="UniProtKB-UniRule"/>
</dbReference>
<gene>
    <name evidence="10" type="primary">xerC</name>
    <name evidence="13" type="synonym">xerD</name>
    <name evidence="13" type="ORF">RUMOBE_00839</name>
</gene>
<feature type="domain" description="Core-binding (CB)" evidence="12">
    <location>
        <begin position="1"/>
        <end position="87"/>
    </location>
</feature>
<evidence type="ECO:0000256" key="7">
    <source>
        <dbReference type="ARBA" id="ARBA00023125"/>
    </source>
</evidence>
<protein>
    <recommendedName>
        <fullName evidence="10">Tyrosine recombinase XerC</fullName>
    </recommendedName>
</protein>
<evidence type="ECO:0000259" key="12">
    <source>
        <dbReference type="PROSITE" id="PS51900"/>
    </source>
</evidence>
<organism evidence="13 14">
    <name type="scientific">Blautia obeum ATCC 29174</name>
    <dbReference type="NCBI Taxonomy" id="411459"/>
    <lineage>
        <taxon>Bacteria</taxon>
        <taxon>Bacillati</taxon>
        <taxon>Bacillota</taxon>
        <taxon>Clostridia</taxon>
        <taxon>Lachnospirales</taxon>
        <taxon>Lachnospiraceae</taxon>
        <taxon>Blautia</taxon>
    </lineage>
</organism>
<comment type="caution">
    <text evidence="10">Lacks conserved residue(s) required for the propagation of feature annotation.</text>
</comment>
<sequence>MGMEKVIENFIAYMREAKKASQNTEISYERDLKKLARYLRNQKIMDFSEVTKTDLQGYLKELQKENLALSTISRNIASIRALYHYMIRTGKMQEDPSETLKPPKLEKKMPEILSVEEVDRLLKQPNLNTPKGIRDNAMMELMYATGMRVSELIHLQITDINLQMGYVICHDSEKERIIPIGNVSRNAILQYMEHSRGFFVKNKKESSLFTNCSGKSMSRQGFWKVLKGYAVDAGIHRDITPHTLRHSFAVHMLQNGADVKSVQEMLGHSDISSTQIYLGMNVARMRDVYMKAHPRH</sequence>
<dbReference type="InterPro" id="IPR050090">
    <property type="entry name" value="Tyrosine_recombinase_XerCD"/>
</dbReference>
<reference evidence="13 14" key="1">
    <citation type="submission" date="2007-03" db="EMBL/GenBank/DDBJ databases">
        <authorList>
            <person name="Fulton L."/>
            <person name="Clifton S."/>
            <person name="Fulton B."/>
            <person name="Xu J."/>
            <person name="Minx P."/>
            <person name="Pepin K.H."/>
            <person name="Johnson M."/>
            <person name="Thiruvilangam P."/>
            <person name="Bhonagiri V."/>
            <person name="Nash W.E."/>
            <person name="Mardis E.R."/>
            <person name="Wilson R.K."/>
        </authorList>
    </citation>
    <scope>NUCLEOTIDE SEQUENCE [LARGE SCALE GENOMIC DNA]</scope>
    <source>
        <strain evidence="13 14">ATCC 29174</strain>
    </source>
</reference>
<evidence type="ECO:0000256" key="1">
    <source>
        <dbReference type="ARBA" id="ARBA00004496"/>
    </source>
</evidence>
<dbReference type="GO" id="GO:0006313">
    <property type="term" value="P:DNA transposition"/>
    <property type="evidence" value="ECO:0007669"/>
    <property type="project" value="UniProtKB-UniRule"/>
</dbReference>
<dbReference type="InterPro" id="IPR004107">
    <property type="entry name" value="Integrase_SAM-like_N"/>
</dbReference>
<keyword evidence="7 10" id="KW-0238">DNA-binding</keyword>
<comment type="similarity">
    <text evidence="2">Belongs to the 'phage' integrase family. XerD subfamily.</text>
</comment>
<dbReference type="eggNOG" id="COG4974">
    <property type="taxonomic scope" value="Bacteria"/>
</dbReference>
<dbReference type="PROSITE" id="PS51900">
    <property type="entry name" value="CB"/>
    <property type="match status" value="1"/>
</dbReference>
<evidence type="ECO:0000259" key="11">
    <source>
        <dbReference type="PROSITE" id="PS51898"/>
    </source>
</evidence>
<dbReference type="InterPro" id="IPR011932">
    <property type="entry name" value="Recomb_XerD"/>
</dbReference>
<dbReference type="PROSITE" id="PS51898">
    <property type="entry name" value="TYR_RECOMBINASE"/>
    <property type="match status" value="1"/>
</dbReference>
<dbReference type="SUPFAM" id="SSF56349">
    <property type="entry name" value="DNA breaking-rejoining enzymes"/>
    <property type="match status" value="1"/>
</dbReference>
<dbReference type="Proteomes" id="UP000006002">
    <property type="component" value="Unassembled WGS sequence"/>
</dbReference>
<dbReference type="GO" id="GO:0007059">
    <property type="term" value="P:chromosome segregation"/>
    <property type="evidence" value="ECO:0007669"/>
    <property type="project" value="UniProtKB-UniRule"/>
</dbReference>
<comment type="caution">
    <text evidence="13">The sequence shown here is derived from an EMBL/GenBank/DDBJ whole genome shotgun (WGS) entry which is preliminary data.</text>
</comment>
<dbReference type="PANTHER" id="PTHR30349">
    <property type="entry name" value="PHAGE INTEGRASE-RELATED"/>
    <property type="match status" value="1"/>
</dbReference>
<accession>A5ZPC2</accession>
<dbReference type="AlphaFoldDB" id="A5ZPC2"/>
<dbReference type="HOGENOM" id="CLU_027562_9_0_9"/>